<feature type="binding site" evidence="7">
    <location>
        <position position="28"/>
    </location>
    <ligand>
        <name>3-phosphoshikimate</name>
        <dbReference type="ChEBI" id="CHEBI:145989"/>
    </ligand>
</feature>
<feature type="binding site" evidence="7">
    <location>
        <position position="124"/>
    </location>
    <ligand>
        <name>phosphoenolpyruvate</name>
        <dbReference type="ChEBI" id="CHEBI:58702"/>
    </ligand>
</feature>
<feature type="binding site" evidence="7">
    <location>
        <position position="96"/>
    </location>
    <ligand>
        <name>phosphoenolpyruvate</name>
        <dbReference type="ChEBI" id="CHEBI:58702"/>
    </ligand>
</feature>
<feature type="binding site" evidence="7">
    <location>
        <position position="23"/>
    </location>
    <ligand>
        <name>3-phosphoshikimate</name>
        <dbReference type="ChEBI" id="CHEBI:145989"/>
    </ligand>
</feature>
<evidence type="ECO:0000313" key="10">
    <source>
        <dbReference type="Proteomes" id="UP000061546"/>
    </source>
</evidence>
<keyword evidence="10" id="KW-1185">Reference proteome</keyword>
<proteinExistence type="inferred from homology"/>
<sequence length="434" mass="47686">MFDFNTQPRKFSFQGEITVPGDKSIAHRAIIFGALANGVTQISNFMYADDLAVTVRVFRELGAKIHTEISNKDMIIKGINHQLKPLDHPIQIDNVGTLRSLLYGVLASSPNQYEVIGGDYLQKRPTSHLVNLLQEMGASYQATTKNALPMKITGSNDLQGITYHQDISNAQIKSSLVLAGIYANSDTRIIRKLPTRNHTEVLANYFGADVDVKPDIIVVHPNHGQLEGQSLTVPGDFSSAAMYIVGALLSEGSEITLPRVGLNTTRIGLLNVAKQMGAHIFLNQHSINSVEPFGDLIIKSQKLHGTTISAQQVPFIIDEIPLIALMASQAKGQTVIDGIHDVYLQISDRLINMRTELAKLGIIMQVHEDQIVIDGDQEIKVKDDVDSHNDHRIAMMLCIASILTDTPFKIKNIEAIDVSYPGFIADLNKVLVAK</sequence>
<dbReference type="Gene3D" id="3.65.10.10">
    <property type="entry name" value="Enolpyruvate transferase domain"/>
    <property type="match status" value="2"/>
</dbReference>
<dbReference type="GO" id="GO:0009423">
    <property type="term" value="P:chorismate biosynthetic process"/>
    <property type="evidence" value="ECO:0007669"/>
    <property type="project" value="UniProtKB-UniRule"/>
</dbReference>
<feature type="binding site" evidence="7">
    <location>
        <position position="392"/>
    </location>
    <ligand>
        <name>phosphoenolpyruvate</name>
        <dbReference type="ChEBI" id="CHEBI:58702"/>
    </ligand>
</feature>
<dbReference type="PIRSF" id="PIRSF000505">
    <property type="entry name" value="EPSPS"/>
    <property type="match status" value="1"/>
</dbReference>
<dbReference type="Proteomes" id="UP000061546">
    <property type="component" value="Chromosome"/>
</dbReference>
<dbReference type="InterPro" id="IPR013792">
    <property type="entry name" value="RNA3'P_cycl/enolpyr_Trfase_a/b"/>
</dbReference>
<feature type="binding site" evidence="7">
    <location>
        <position position="318"/>
    </location>
    <ligand>
        <name>3-phosphoshikimate</name>
        <dbReference type="ChEBI" id="CHEBI:145989"/>
    </ligand>
</feature>
<dbReference type="GO" id="GO:0008652">
    <property type="term" value="P:amino acid biosynthetic process"/>
    <property type="evidence" value="ECO:0007669"/>
    <property type="project" value="UniProtKB-KW"/>
</dbReference>
<feature type="binding site" evidence="7">
    <location>
        <position position="24"/>
    </location>
    <ligand>
        <name>3-phosphoshikimate</name>
        <dbReference type="ChEBI" id="CHEBI:145989"/>
    </ligand>
</feature>
<comment type="function">
    <text evidence="7">Catalyzes the transfer of the enolpyruvyl moiety of phosphoenolpyruvate (PEP) to the 5-hydroxyl of shikimate-3-phosphate (S3P) to produce enolpyruvyl shikimate-3-phosphate and inorganic phosphate.</text>
</comment>
<gene>
    <name evidence="7" type="primary">aroA</name>
    <name evidence="9" type="ORF">JP39_05020</name>
</gene>
<organism evidence="9 10">
    <name type="scientific">Companilactobacillus heilongjiangensis</name>
    <dbReference type="NCBI Taxonomy" id="1074467"/>
    <lineage>
        <taxon>Bacteria</taxon>
        <taxon>Bacillati</taxon>
        <taxon>Bacillota</taxon>
        <taxon>Bacilli</taxon>
        <taxon>Lactobacillales</taxon>
        <taxon>Lactobacillaceae</taxon>
        <taxon>Companilactobacillus</taxon>
    </lineage>
</organism>
<comment type="caution">
    <text evidence="7">Lacks conserved residue(s) required for the propagation of feature annotation.</text>
</comment>
<keyword evidence="4 7" id="KW-0808">Transferase</keyword>
<dbReference type="InterPro" id="IPR001986">
    <property type="entry name" value="Enolpyruvate_Tfrase_dom"/>
</dbReference>
<dbReference type="HAMAP" id="MF_00210">
    <property type="entry name" value="EPSP_synth"/>
    <property type="match status" value="1"/>
</dbReference>
<dbReference type="PANTHER" id="PTHR21090:SF5">
    <property type="entry name" value="PENTAFUNCTIONAL AROM POLYPEPTIDE"/>
    <property type="match status" value="1"/>
</dbReference>
<comment type="subunit">
    <text evidence="7">Monomer.</text>
</comment>
<dbReference type="UniPathway" id="UPA00053">
    <property type="reaction ID" value="UER00089"/>
</dbReference>
<dbReference type="InterPro" id="IPR036968">
    <property type="entry name" value="Enolpyruvate_Tfrase_sf"/>
</dbReference>
<feature type="binding site" evidence="7">
    <location>
        <position position="23"/>
    </location>
    <ligand>
        <name>phosphoenolpyruvate</name>
        <dbReference type="ChEBI" id="CHEBI:58702"/>
    </ligand>
</feature>
<accession>A0A0K2LBT9</accession>
<feature type="binding site" evidence="7">
    <location>
        <position position="171"/>
    </location>
    <ligand>
        <name>phosphoenolpyruvate</name>
        <dbReference type="ChEBI" id="CHEBI:58702"/>
    </ligand>
</feature>
<dbReference type="STRING" id="1074467.JP39_05020"/>
<dbReference type="GO" id="GO:0005737">
    <property type="term" value="C:cytoplasm"/>
    <property type="evidence" value="ECO:0007669"/>
    <property type="project" value="UniProtKB-SubCell"/>
</dbReference>
<dbReference type="NCBIfam" id="TIGR01356">
    <property type="entry name" value="aroA"/>
    <property type="match status" value="1"/>
</dbReference>
<evidence type="ECO:0000259" key="8">
    <source>
        <dbReference type="Pfam" id="PF00275"/>
    </source>
</evidence>
<evidence type="ECO:0000256" key="6">
    <source>
        <dbReference type="ARBA" id="ARBA00044633"/>
    </source>
</evidence>
<dbReference type="InterPro" id="IPR006264">
    <property type="entry name" value="EPSP_synthase"/>
</dbReference>
<feature type="domain" description="Enolpyruvate transferase" evidence="8">
    <location>
        <begin position="13"/>
        <end position="426"/>
    </location>
</feature>
<evidence type="ECO:0000256" key="3">
    <source>
        <dbReference type="ARBA" id="ARBA00022605"/>
    </source>
</evidence>
<evidence type="ECO:0000313" key="9">
    <source>
        <dbReference type="EMBL" id="ALB28772.1"/>
    </source>
</evidence>
<keyword evidence="7" id="KW-0963">Cytoplasm</keyword>
<evidence type="ECO:0000256" key="5">
    <source>
        <dbReference type="ARBA" id="ARBA00023141"/>
    </source>
</evidence>
<name>A0A0K2LBT9_9LACO</name>
<dbReference type="GO" id="GO:0009073">
    <property type="term" value="P:aromatic amino acid family biosynthetic process"/>
    <property type="evidence" value="ECO:0007669"/>
    <property type="project" value="UniProtKB-KW"/>
</dbReference>
<dbReference type="SUPFAM" id="SSF55205">
    <property type="entry name" value="EPT/RTPC-like"/>
    <property type="match status" value="1"/>
</dbReference>
<reference evidence="9 10" key="1">
    <citation type="submission" date="2015-08" db="EMBL/GenBank/DDBJ databases">
        <title>Genomic sequence of Lactobacillus heilongjiangensis DSM 28069, isolated from Chinese traditional pickle.</title>
        <authorList>
            <person name="Jiang X."/>
            <person name="Zheng B."/>
            <person name="Cheng H."/>
        </authorList>
    </citation>
    <scope>NUCLEOTIDE SEQUENCE [LARGE SCALE GENOMIC DNA]</scope>
    <source>
        <strain evidence="9 10">DSM 28069</strain>
    </source>
</reference>
<feature type="binding site" evidence="7">
    <location>
        <position position="349"/>
    </location>
    <ligand>
        <name>phosphoenolpyruvate</name>
        <dbReference type="ChEBI" id="CHEBI:58702"/>
    </ligand>
</feature>
<comment type="subcellular location">
    <subcellularLocation>
        <location evidence="7">Cytoplasm</location>
    </subcellularLocation>
</comment>
<dbReference type="OrthoDB" id="9809920at2"/>
<evidence type="ECO:0000256" key="2">
    <source>
        <dbReference type="ARBA" id="ARBA00009948"/>
    </source>
</evidence>
<dbReference type="RefSeq" id="WP_041499404.1">
    <property type="nucleotide sequence ID" value="NZ_BJDV01000011.1"/>
</dbReference>
<dbReference type="EC" id="2.5.1.19" evidence="7"/>
<dbReference type="EMBL" id="CP012559">
    <property type="protein sequence ID" value="ALB28772.1"/>
    <property type="molecule type" value="Genomic_DNA"/>
</dbReference>
<evidence type="ECO:0000256" key="1">
    <source>
        <dbReference type="ARBA" id="ARBA00004811"/>
    </source>
</evidence>
<evidence type="ECO:0000256" key="7">
    <source>
        <dbReference type="HAMAP-Rule" id="MF_00210"/>
    </source>
</evidence>
<dbReference type="AlphaFoldDB" id="A0A0K2LBT9"/>
<dbReference type="Pfam" id="PF00275">
    <property type="entry name" value="EPSP_synthase"/>
    <property type="match status" value="1"/>
</dbReference>
<feature type="binding site" evidence="7">
    <location>
        <position position="171"/>
    </location>
    <ligand>
        <name>3-phosphoshikimate</name>
        <dbReference type="ChEBI" id="CHEBI:145989"/>
    </ligand>
</feature>
<dbReference type="KEGG" id="lhi:JP39_05020"/>
<comment type="catalytic activity">
    <reaction evidence="6">
        <text>3-phosphoshikimate + phosphoenolpyruvate = 5-O-(1-carboxyvinyl)-3-phosphoshikimate + phosphate</text>
        <dbReference type="Rhea" id="RHEA:21256"/>
        <dbReference type="ChEBI" id="CHEBI:43474"/>
        <dbReference type="ChEBI" id="CHEBI:57701"/>
        <dbReference type="ChEBI" id="CHEBI:58702"/>
        <dbReference type="ChEBI" id="CHEBI:145989"/>
        <dbReference type="EC" id="2.5.1.19"/>
    </reaction>
    <physiologicalReaction direction="left-to-right" evidence="6">
        <dbReference type="Rhea" id="RHEA:21257"/>
    </physiologicalReaction>
</comment>
<comment type="pathway">
    <text evidence="1 7">Metabolic intermediate biosynthesis; chorismate biosynthesis; chorismate from D-erythrose 4-phosphate and phosphoenolpyruvate: step 6/7.</text>
</comment>
<dbReference type="GO" id="GO:0003866">
    <property type="term" value="F:3-phosphoshikimate 1-carboxyvinyltransferase activity"/>
    <property type="evidence" value="ECO:0007669"/>
    <property type="project" value="UniProtKB-UniRule"/>
</dbReference>
<evidence type="ECO:0000256" key="4">
    <source>
        <dbReference type="ARBA" id="ARBA00022679"/>
    </source>
</evidence>
<protein>
    <recommendedName>
        <fullName evidence="7">3-phosphoshikimate 1-carboxyvinyltransferase</fullName>
        <ecNumber evidence="7">2.5.1.19</ecNumber>
    </recommendedName>
    <alternativeName>
        <fullName evidence="7">5-enolpyruvylshikimate-3-phosphate synthase</fullName>
        <shortName evidence="7">EPSP synthase</shortName>
        <shortName evidence="7">EPSPS</shortName>
    </alternativeName>
</protein>
<dbReference type="PANTHER" id="PTHR21090">
    <property type="entry name" value="AROM/DEHYDROQUINATE SYNTHASE"/>
    <property type="match status" value="1"/>
</dbReference>
<feature type="active site" description="Proton acceptor" evidence="7">
    <location>
        <position position="318"/>
    </location>
</feature>
<keyword evidence="3 7" id="KW-0028">Amino-acid biosynthesis</keyword>
<feature type="binding site" evidence="7">
    <location>
        <position position="345"/>
    </location>
    <ligand>
        <name>3-phosphoshikimate</name>
        <dbReference type="ChEBI" id="CHEBI:145989"/>
    </ligand>
</feature>
<comment type="similarity">
    <text evidence="2 7">Belongs to the EPSP synthase family.</text>
</comment>
<keyword evidence="5 7" id="KW-0057">Aromatic amino acid biosynthesis</keyword>
<dbReference type="CDD" id="cd01556">
    <property type="entry name" value="EPSP_synthase"/>
    <property type="match status" value="1"/>
</dbReference>